<comment type="function">
    <text evidence="4">Acts as component of the GARP complex that is involved in retrograde transport from early and late endosomes to the trans-Golgi network (TGN).</text>
</comment>
<evidence type="ECO:0000256" key="2">
    <source>
        <dbReference type="ARBA" id="ARBA00016122"/>
    </source>
</evidence>
<dbReference type="PANTHER" id="PTHR15954:SF4">
    <property type="entry name" value="VACUOLAR PROTEIN SORTING-ASSOCIATED PROTEIN 51 HOMOLOG"/>
    <property type="match status" value="1"/>
</dbReference>
<evidence type="ECO:0000313" key="6">
    <source>
        <dbReference type="EMBL" id="CAL7938157.1"/>
    </source>
</evidence>
<organism evidence="6 7">
    <name type="scientific">Xylocopa violacea</name>
    <name type="common">Violet carpenter bee</name>
    <name type="synonym">Apis violacea</name>
    <dbReference type="NCBI Taxonomy" id="135666"/>
    <lineage>
        <taxon>Eukaryota</taxon>
        <taxon>Metazoa</taxon>
        <taxon>Ecdysozoa</taxon>
        <taxon>Arthropoda</taxon>
        <taxon>Hexapoda</taxon>
        <taxon>Insecta</taxon>
        <taxon>Pterygota</taxon>
        <taxon>Neoptera</taxon>
        <taxon>Endopterygota</taxon>
        <taxon>Hymenoptera</taxon>
        <taxon>Apocrita</taxon>
        <taxon>Aculeata</taxon>
        <taxon>Apoidea</taxon>
        <taxon>Anthophila</taxon>
        <taxon>Apidae</taxon>
        <taxon>Xylocopa</taxon>
        <taxon>Xylocopa</taxon>
    </lineage>
</organism>
<evidence type="ECO:0000259" key="5">
    <source>
        <dbReference type="Pfam" id="PF15469"/>
    </source>
</evidence>
<keyword evidence="4" id="KW-0445">Lipid transport</keyword>
<dbReference type="Pfam" id="PF15469">
    <property type="entry name" value="Sec5"/>
    <property type="match status" value="1"/>
</dbReference>
<sequence length="794" mass="91000">MNLRQQNRAISDTEILRQGSDGKLHHRILNLMDLDEIDHIVHRKSGCQSTPFTIKNIDKMAENSNNPYDINGQHFNPDMYFQKLLKECTLKQIMDHEAEIIKNTQILHSDMQTLVYENYNKFISATDTIRKMKTDFKEMEDSMDLLAKNMDSITSFSEQISSTLQGTRQQIAKLSSVHALLRKLQFLFKLPGNLKDKMNEENYVQAVQDYIHAQRVLNQYGNMPSFQGIQKDCEDIVEELKSRLRMQFHRRDASTKSLAENVDLLLQLKEPADSLCAEFLTHADGRLTEQLDILKDMYENDIIEFIDVASSGFLSDLFLIVASYNDMFINRPLSEDNEFADDFDANAITRLNNFVMKNMKKYFDLIGKRVENVADTAVLVKALDKFHGRLQAMNMLCKETDFARTGTDIVINAGRKQCRNHLDSLKSHLSETLLKVRQILAAKVSQEGDGSLAELQTLLIVPTIEKVKGVLQDLLVFLQPDLSFNLKTQFLQNFCVDEVREGLVVGFLHHLMAIASGFCTGSDTPKFPPTLLLLSSKMCIEYKESNVKYLLTTTDDLFNIEQYTSSANVITTETEICDKFQEVAQNLLNHYVRIQGLAVSQMLRKSVETRDWLHTIEPRTVRAVMKRVVEDVTLIDTQVAALYDDSDGQVDRSSDSSRKTHSVSVSRHHYRSSWSSYTPNHMDSSLVTNIHKLFSERIEIFSSVQFNKASILTGIIKISLKTFLECVRLRTFSKYGLQQIQVDTHYLQLYLWRFVSDENVVHFLLDEILGSAVHRCLEPVLMEPSVVDIICERG</sequence>
<reference evidence="6 7" key="1">
    <citation type="submission" date="2024-08" db="EMBL/GenBank/DDBJ databases">
        <authorList>
            <person name="Will J Nash"/>
            <person name="Angela Man"/>
            <person name="Seanna McTaggart"/>
            <person name="Kendall Baker"/>
            <person name="Tom Barker"/>
            <person name="Leah Catchpole"/>
            <person name="Alex Durrant"/>
            <person name="Karim Gharbi"/>
            <person name="Naomi Irish"/>
            <person name="Gemy Kaithakottil"/>
            <person name="Debby Ku"/>
            <person name="Aaliyah Providence"/>
            <person name="Felix Shaw"/>
            <person name="David Swarbreck"/>
            <person name="Chris Watkins"/>
            <person name="Ann M. McCartney"/>
            <person name="Giulio Formenti"/>
            <person name="Alice Mouton"/>
            <person name="Noel Vella"/>
            <person name="Bjorn M von Reumont"/>
            <person name="Adriana Vella"/>
            <person name="Wilfried Haerty"/>
        </authorList>
    </citation>
    <scope>NUCLEOTIDE SEQUENCE [LARGE SCALE GENOMIC DNA]</scope>
</reference>
<keyword evidence="4" id="KW-0333">Golgi apparatus</keyword>
<comment type="subunit">
    <text evidence="4">Component of the Golgi-associated retrograde protein (GARP) complex.</text>
</comment>
<keyword evidence="4" id="KW-0653">Protein transport</keyword>
<dbReference type="InterPro" id="IPR014812">
    <property type="entry name" value="Vps51"/>
</dbReference>
<evidence type="ECO:0000313" key="7">
    <source>
        <dbReference type="Proteomes" id="UP001642520"/>
    </source>
</evidence>
<protein>
    <recommendedName>
        <fullName evidence="2 4">Vacuolar protein sorting-associated protein 51 homolog</fullName>
    </recommendedName>
</protein>
<evidence type="ECO:0000256" key="3">
    <source>
        <dbReference type="ARBA" id="ARBA00022448"/>
    </source>
</evidence>
<evidence type="ECO:0000256" key="4">
    <source>
        <dbReference type="RuleBase" id="RU368010"/>
    </source>
</evidence>
<comment type="subcellular location">
    <subcellularLocation>
        <location evidence="4">Golgi apparatus</location>
        <location evidence="4">trans-Golgi network</location>
    </subcellularLocation>
</comment>
<keyword evidence="7" id="KW-1185">Reference proteome</keyword>
<name>A0ABP1NAY3_XYLVO</name>
<accession>A0ABP1NAY3</accession>
<dbReference type="InterPro" id="IPR039481">
    <property type="entry name" value="EXOC2/Sec5_N_dom"/>
</dbReference>
<comment type="caution">
    <text evidence="6">The sequence shown here is derived from an EMBL/GenBank/DDBJ whole genome shotgun (WGS) entry which is preliminary data.</text>
</comment>
<gene>
    <name evidence="6" type="ORF">XYLVIOL_LOCUS3118</name>
</gene>
<feature type="domain" description="Exocyst complex component EXOC2/Sec5 N-terminal" evidence="5">
    <location>
        <begin position="58"/>
        <end position="304"/>
    </location>
</feature>
<evidence type="ECO:0000256" key="1">
    <source>
        <dbReference type="ARBA" id="ARBA00006080"/>
    </source>
</evidence>
<proteinExistence type="inferred from homology"/>
<keyword evidence="3 4" id="KW-0813">Transport</keyword>
<dbReference type="EMBL" id="CAXAJV020001288">
    <property type="protein sequence ID" value="CAL7938157.1"/>
    <property type="molecule type" value="Genomic_DNA"/>
</dbReference>
<dbReference type="PANTHER" id="PTHR15954">
    <property type="entry name" value="VACUOLAR PROTEIN SORTING-ASSOCIATED PROTEIN 51 HOMOLOG"/>
    <property type="match status" value="1"/>
</dbReference>
<comment type="similarity">
    <text evidence="1 4">Belongs to the VPS51 family.</text>
</comment>
<dbReference type="Proteomes" id="UP001642520">
    <property type="component" value="Unassembled WGS sequence"/>
</dbReference>